<evidence type="ECO:0000313" key="2">
    <source>
        <dbReference type="Proteomes" id="UP000037035"/>
    </source>
</evidence>
<reference evidence="1 2" key="1">
    <citation type="submission" date="2015-08" db="EMBL/GenBank/DDBJ databases">
        <title>Next Generation Sequencing and Analysis of the Genome of Puccinia sorghi L Schw, the Causal Agent of Maize Common Rust.</title>
        <authorList>
            <person name="Rochi L."/>
            <person name="Burguener G."/>
            <person name="Darino M."/>
            <person name="Turjanski A."/>
            <person name="Kreff E."/>
            <person name="Dieguez M.J."/>
            <person name="Sacco F."/>
        </authorList>
    </citation>
    <scope>NUCLEOTIDE SEQUENCE [LARGE SCALE GENOMIC DNA]</scope>
    <source>
        <strain evidence="1 2">RO10H11247</strain>
    </source>
</reference>
<dbReference type="Proteomes" id="UP000037035">
    <property type="component" value="Unassembled WGS sequence"/>
</dbReference>
<accession>A0A0L6UIQ8</accession>
<comment type="caution">
    <text evidence="1">The sequence shown here is derived from an EMBL/GenBank/DDBJ whole genome shotgun (WGS) entry which is preliminary data.</text>
</comment>
<dbReference type="VEuPathDB" id="FungiDB:VP01_5685g2"/>
<gene>
    <name evidence="1" type="ORF">VP01_5685g2</name>
</gene>
<dbReference type="AlphaFoldDB" id="A0A0L6UIQ8"/>
<sequence>MIIENHLNPFCILLLFTLPIHSLQLLLVLPLPSLNVCTFLSNIAN</sequence>
<organism evidence="1 2">
    <name type="scientific">Puccinia sorghi</name>
    <dbReference type="NCBI Taxonomy" id="27349"/>
    <lineage>
        <taxon>Eukaryota</taxon>
        <taxon>Fungi</taxon>
        <taxon>Dikarya</taxon>
        <taxon>Basidiomycota</taxon>
        <taxon>Pucciniomycotina</taxon>
        <taxon>Pucciniomycetes</taxon>
        <taxon>Pucciniales</taxon>
        <taxon>Pucciniaceae</taxon>
        <taxon>Puccinia</taxon>
    </lineage>
</organism>
<dbReference type="EMBL" id="LAVV01010924">
    <property type="protein sequence ID" value="KNZ48419.1"/>
    <property type="molecule type" value="Genomic_DNA"/>
</dbReference>
<evidence type="ECO:0000313" key="1">
    <source>
        <dbReference type="EMBL" id="KNZ48419.1"/>
    </source>
</evidence>
<proteinExistence type="predicted"/>
<name>A0A0L6UIQ8_9BASI</name>
<protein>
    <submittedName>
        <fullName evidence="1">Putative signal peptide protein</fullName>
    </submittedName>
</protein>
<keyword evidence="2" id="KW-1185">Reference proteome</keyword>